<evidence type="ECO:0000313" key="1">
    <source>
        <dbReference type="EMBL" id="CAG8855834.1"/>
    </source>
</evidence>
<feature type="non-terminal residue" evidence="1">
    <location>
        <position position="1"/>
    </location>
</feature>
<feature type="non-terminal residue" evidence="1">
    <location>
        <position position="42"/>
    </location>
</feature>
<keyword evidence="2" id="KW-1185">Reference proteome</keyword>
<protein>
    <submittedName>
        <fullName evidence="1">45538_t:CDS:1</fullName>
    </submittedName>
</protein>
<proteinExistence type="predicted"/>
<comment type="caution">
    <text evidence="1">The sequence shown here is derived from an EMBL/GenBank/DDBJ whole genome shotgun (WGS) entry which is preliminary data.</text>
</comment>
<sequence length="42" mass="3789">GKINGLGSIAIISPGGSGAIVNLGDGGIVGLGGGAIVSVHFS</sequence>
<organism evidence="1 2">
    <name type="scientific">Gigaspora margarita</name>
    <dbReference type="NCBI Taxonomy" id="4874"/>
    <lineage>
        <taxon>Eukaryota</taxon>
        <taxon>Fungi</taxon>
        <taxon>Fungi incertae sedis</taxon>
        <taxon>Mucoromycota</taxon>
        <taxon>Glomeromycotina</taxon>
        <taxon>Glomeromycetes</taxon>
        <taxon>Diversisporales</taxon>
        <taxon>Gigasporaceae</taxon>
        <taxon>Gigaspora</taxon>
    </lineage>
</organism>
<accession>A0ABN7XP21</accession>
<dbReference type="Proteomes" id="UP000789901">
    <property type="component" value="Unassembled WGS sequence"/>
</dbReference>
<reference evidence="1 2" key="1">
    <citation type="submission" date="2021-06" db="EMBL/GenBank/DDBJ databases">
        <authorList>
            <person name="Kallberg Y."/>
            <person name="Tangrot J."/>
            <person name="Rosling A."/>
        </authorList>
    </citation>
    <scope>NUCLEOTIDE SEQUENCE [LARGE SCALE GENOMIC DNA]</scope>
    <source>
        <strain evidence="1 2">120-4 pot B 10/14</strain>
    </source>
</reference>
<dbReference type="EMBL" id="CAJVQB010153590">
    <property type="protein sequence ID" value="CAG8855834.1"/>
    <property type="molecule type" value="Genomic_DNA"/>
</dbReference>
<gene>
    <name evidence="1" type="ORF">GMARGA_LOCUS44655</name>
</gene>
<evidence type="ECO:0000313" key="2">
    <source>
        <dbReference type="Proteomes" id="UP000789901"/>
    </source>
</evidence>
<name>A0ABN7XP21_GIGMA</name>